<dbReference type="InterPro" id="IPR004358">
    <property type="entry name" value="Sig_transdc_His_kin-like_C"/>
</dbReference>
<keyword evidence="9" id="KW-1133">Transmembrane helix</keyword>
<dbReference type="Pfam" id="PF00512">
    <property type="entry name" value="HisKA"/>
    <property type="match status" value="1"/>
</dbReference>
<evidence type="ECO:0000313" key="11">
    <source>
        <dbReference type="EMBL" id="WFM83576.1"/>
    </source>
</evidence>
<evidence type="ECO:0000313" key="12">
    <source>
        <dbReference type="Proteomes" id="UP001215216"/>
    </source>
</evidence>
<dbReference type="EC" id="2.7.13.3" evidence="3"/>
<protein>
    <recommendedName>
        <fullName evidence="8">Sensor-like histidine kinase SenX3</fullName>
        <ecNumber evidence="3">2.7.13.3</ecNumber>
    </recommendedName>
</protein>
<comment type="catalytic activity">
    <reaction evidence="1">
        <text>ATP + protein L-histidine = ADP + protein N-phospho-L-histidine.</text>
        <dbReference type="EC" id="2.7.13.3"/>
    </reaction>
</comment>
<evidence type="ECO:0000256" key="5">
    <source>
        <dbReference type="ARBA" id="ARBA00022679"/>
    </source>
</evidence>
<dbReference type="EMBL" id="CP121208">
    <property type="protein sequence ID" value="WFM83576.1"/>
    <property type="molecule type" value="Genomic_DNA"/>
</dbReference>
<keyword evidence="12" id="KW-1185">Reference proteome</keyword>
<dbReference type="PANTHER" id="PTHR45453:SF1">
    <property type="entry name" value="PHOSPHATE REGULON SENSOR PROTEIN PHOR"/>
    <property type="match status" value="1"/>
</dbReference>
<dbReference type="Pfam" id="PF08448">
    <property type="entry name" value="PAS_4"/>
    <property type="match status" value="1"/>
</dbReference>
<evidence type="ECO:0000256" key="6">
    <source>
        <dbReference type="ARBA" id="ARBA00022777"/>
    </source>
</evidence>
<dbReference type="PRINTS" id="PR00344">
    <property type="entry name" value="BCTRLSENSOR"/>
</dbReference>
<evidence type="ECO:0000256" key="7">
    <source>
        <dbReference type="ARBA" id="ARBA00023012"/>
    </source>
</evidence>
<dbReference type="InterPro" id="IPR003661">
    <property type="entry name" value="HisK_dim/P_dom"/>
</dbReference>
<dbReference type="InterPro" id="IPR013656">
    <property type="entry name" value="PAS_4"/>
</dbReference>
<dbReference type="GO" id="GO:0005524">
    <property type="term" value="F:ATP binding"/>
    <property type="evidence" value="ECO:0007669"/>
    <property type="project" value="UniProtKB-KW"/>
</dbReference>
<dbReference type="InterPro" id="IPR050351">
    <property type="entry name" value="BphY/WalK/GraS-like"/>
</dbReference>
<keyword evidence="11" id="KW-0547">Nucleotide-binding</keyword>
<evidence type="ECO:0000256" key="8">
    <source>
        <dbReference type="ARBA" id="ARBA00039401"/>
    </source>
</evidence>
<feature type="domain" description="Histidine kinase" evidence="10">
    <location>
        <begin position="171"/>
        <end position="386"/>
    </location>
</feature>
<dbReference type="SMART" id="SM00388">
    <property type="entry name" value="HisKA"/>
    <property type="match status" value="1"/>
</dbReference>
<keyword evidence="5" id="KW-0808">Transferase</keyword>
<dbReference type="PROSITE" id="PS50109">
    <property type="entry name" value="HIS_KIN"/>
    <property type="match status" value="1"/>
</dbReference>
<dbReference type="Gene3D" id="3.30.450.20">
    <property type="entry name" value="PAS domain"/>
    <property type="match status" value="1"/>
</dbReference>
<evidence type="ECO:0000256" key="4">
    <source>
        <dbReference type="ARBA" id="ARBA00022553"/>
    </source>
</evidence>
<evidence type="ECO:0000256" key="9">
    <source>
        <dbReference type="SAM" id="Phobius"/>
    </source>
</evidence>
<keyword evidence="9" id="KW-0472">Membrane</keyword>
<evidence type="ECO:0000256" key="2">
    <source>
        <dbReference type="ARBA" id="ARBA00004236"/>
    </source>
</evidence>
<proteinExistence type="predicted"/>
<dbReference type="PANTHER" id="PTHR45453">
    <property type="entry name" value="PHOSPHATE REGULON SENSOR PROTEIN PHOR"/>
    <property type="match status" value="1"/>
</dbReference>
<dbReference type="Pfam" id="PF02518">
    <property type="entry name" value="HATPase_c"/>
    <property type="match status" value="1"/>
</dbReference>
<dbReference type="RefSeq" id="WP_278012971.1">
    <property type="nucleotide sequence ID" value="NZ_CP121208.1"/>
</dbReference>
<dbReference type="InterPro" id="IPR036097">
    <property type="entry name" value="HisK_dim/P_sf"/>
</dbReference>
<evidence type="ECO:0000256" key="3">
    <source>
        <dbReference type="ARBA" id="ARBA00012438"/>
    </source>
</evidence>
<comment type="subcellular location">
    <subcellularLocation>
        <location evidence="2">Cell membrane</location>
    </subcellularLocation>
</comment>
<dbReference type="CDD" id="cd00075">
    <property type="entry name" value="HATPase"/>
    <property type="match status" value="1"/>
</dbReference>
<dbReference type="SMART" id="SM00387">
    <property type="entry name" value="HATPase_c"/>
    <property type="match status" value="1"/>
</dbReference>
<reference evidence="11 12" key="1">
    <citation type="submission" date="2023-03" db="EMBL/GenBank/DDBJ databases">
        <title>Complete genome of Arcanobacterium canis strain DSM 25104 isolated in 2010 from a canine otitis externa in Germany.</title>
        <authorList>
            <person name="Borowiak M."/>
            <person name="Kreitlow A."/>
            <person name="Malorny B."/>
            <person name="Laemmler C."/>
            <person name="Prenger-Berninghoff E."/>
            <person name="Ploetz M."/>
            <person name="Abdulmawjood A."/>
        </authorList>
    </citation>
    <scope>NUCLEOTIDE SEQUENCE [LARGE SCALE GENOMIC DNA]</scope>
    <source>
        <strain evidence="11 12">DSM 25104</strain>
    </source>
</reference>
<dbReference type="InterPro" id="IPR036890">
    <property type="entry name" value="HATPase_C_sf"/>
</dbReference>
<dbReference type="SUPFAM" id="SSF47384">
    <property type="entry name" value="Homodimeric domain of signal transducing histidine kinase"/>
    <property type="match status" value="1"/>
</dbReference>
<keyword evidence="7" id="KW-0902">Two-component regulatory system</keyword>
<feature type="transmembrane region" description="Helical" evidence="9">
    <location>
        <begin position="6"/>
        <end position="30"/>
    </location>
</feature>
<dbReference type="SUPFAM" id="SSF55874">
    <property type="entry name" value="ATPase domain of HSP90 chaperone/DNA topoisomerase II/histidine kinase"/>
    <property type="match status" value="1"/>
</dbReference>
<sequence>MDGGTARLGFVMLGVLIGVVAGGALVFYALRAANSREIHERRRRAAAEKIGVDEVLRALPQGSVIVDRRGDVLHASPDAASSGLVNGSRLRGELADAVAHVRKSTRRVHADKSADVVGDSFPHTIAVRGELGIRQISVRVVPLEDAAILVLFRDITAEHQAQALREDFVANVSHELKTPVGAIRLLAETIEDNASDPATVAHFASRLGRETERLSALVSQIMELSRVTSGVATERNRVEIDVVVAEALDRARIGASARNIELIGGGEPGLTVRGSHQMLVSALRNLLDNAIRYSRENSRVSVGVASREGNVEIAVVDAGIGIAPDIRARIFERFFRGDEARTRDAGGNGLGLAIVKHVAAEHGGEVRLWSEVGRGSTFTLVIPEERTQETDMADVGAER</sequence>
<dbReference type="InterPro" id="IPR005467">
    <property type="entry name" value="His_kinase_dom"/>
</dbReference>
<name>A0ABY8G1S3_9ACTO</name>
<gene>
    <name evidence="11" type="ORF">P7079_00915</name>
</gene>
<dbReference type="Gene3D" id="1.10.287.130">
    <property type="match status" value="1"/>
</dbReference>
<dbReference type="InterPro" id="IPR003594">
    <property type="entry name" value="HATPase_dom"/>
</dbReference>
<keyword evidence="4" id="KW-0597">Phosphoprotein</keyword>
<evidence type="ECO:0000256" key="1">
    <source>
        <dbReference type="ARBA" id="ARBA00000085"/>
    </source>
</evidence>
<keyword evidence="11" id="KW-0067">ATP-binding</keyword>
<keyword evidence="9" id="KW-0812">Transmembrane</keyword>
<keyword evidence="6" id="KW-0418">Kinase</keyword>
<dbReference type="Gene3D" id="3.30.565.10">
    <property type="entry name" value="Histidine kinase-like ATPase, C-terminal domain"/>
    <property type="match status" value="1"/>
</dbReference>
<accession>A0ABY8G1S3</accession>
<dbReference type="CDD" id="cd00082">
    <property type="entry name" value="HisKA"/>
    <property type="match status" value="1"/>
</dbReference>
<dbReference type="Proteomes" id="UP001215216">
    <property type="component" value="Chromosome"/>
</dbReference>
<evidence type="ECO:0000259" key="10">
    <source>
        <dbReference type="PROSITE" id="PS50109"/>
    </source>
</evidence>
<organism evidence="11 12">
    <name type="scientific">Arcanobacterium canis</name>
    <dbReference type="NCBI Taxonomy" id="999183"/>
    <lineage>
        <taxon>Bacteria</taxon>
        <taxon>Bacillati</taxon>
        <taxon>Actinomycetota</taxon>
        <taxon>Actinomycetes</taxon>
        <taxon>Actinomycetales</taxon>
        <taxon>Actinomycetaceae</taxon>
        <taxon>Arcanobacterium</taxon>
    </lineage>
</organism>